<dbReference type="Proteomes" id="UP000799764">
    <property type="component" value="Unassembled WGS sequence"/>
</dbReference>
<organism evidence="1 2">
    <name type="scientific">Karstenula rhodostoma CBS 690.94</name>
    <dbReference type="NCBI Taxonomy" id="1392251"/>
    <lineage>
        <taxon>Eukaryota</taxon>
        <taxon>Fungi</taxon>
        <taxon>Dikarya</taxon>
        <taxon>Ascomycota</taxon>
        <taxon>Pezizomycotina</taxon>
        <taxon>Dothideomycetes</taxon>
        <taxon>Pleosporomycetidae</taxon>
        <taxon>Pleosporales</taxon>
        <taxon>Massarineae</taxon>
        <taxon>Didymosphaeriaceae</taxon>
        <taxon>Karstenula</taxon>
    </lineage>
</organism>
<name>A0A9P4PPR0_9PLEO</name>
<sequence length="128" mass="14264">MARLSARFYCFCAVTGDPAALTYLLRSRLLTFVCLSVCPSDLSGLGSSEKLRACVCLVRSVYAMGTRCLKCRTHVWWVMAGRAGRRAGLFAPARPGLVSFGLVWFRCYSKVTIVRWLDWVGTDWIGLS</sequence>
<dbReference type="EMBL" id="MU001495">
    <property type="protein sequence ID" value="KAF2448126.1"/>
    <property type="molecule type" value="Genomic_DNA"/>
</dbReference>
<proteinExistence type="predicted"/>
<protein>
    <submittedName>
        <fullName evidence="1">Uncharacterized protein</fullName>
    </submittedName>
</protein>
<evidence type="ECO:0000313" key="2">
    <source>
        <dbReference type="Proteomes" id="UP000799764"/>
    </source>
</evidence>
<dbReference type="AlphaFoldDB" id="A0A9P4PPR0"/>
<gene>
    <name evidence="1" type="ORF">P171DRAFT_206576</name>
</gene>
<reference evidence="1" key="1">
    <citation type="journal article" date="2020" name="Stud. Mycol.">
        <title>101 Dothideomycetes genomes: a test case for predicting lifestyles and emergence of pathogens.</title>
        <authorList>
            <person name="Haridas S."/>
            <person name="Albert R."/>
            <person name="Binder M."/>
            <person name="Bloem J."/>
            <person name="Labutti K."/>
            <person name="Salamov A."/>
            <person name="Andreopoulos B."/>
            <person name="Baker S."/>
            <person name="Barry K."/>
            <person name="Bills G."/>
            <person name="Bluhm B."/>
            <person name="Cannon C."/>
            <person name="Castanera R."/>
            <person name="Culley D."/>
            <person name="Daum C."/>
            <person name="Ezra D."/>
            <person name="Gonzalez J."/>
            <person name="Henrissat B."/>
            <person name="Kuo A."/>
            <person name="Liang C."/>
            <person name="Lipzen A."/>
            <person name="Lutzoni F."/>
            <person name="Magnuson J."/>
            <person name="Mondo S."/>
            <person name="Nolan M."/>
            <person name="Ohm R."/>
            <person name="Pangilinan J."/>
            <person name="Park H.-J."/>
            <person name="Ramirez L."/>
            <person name="Alfaro M."/>
            <person name="Sun H."/>
            <person name="Tritt A."/>
            <person name="Yoshinaga Y."/>
            <person name="Zwiers L.-H."/>
            <person name="Turgeon B."/>
            <person name="Goodwin S."/>
            <person name="Spatafora J."/>
            <person name="Crous P."/>
            <person name="Grigoriev I."/>
        </authorList>
    </citation>
    <scope>NUCLEOTIDE SEQUENCE</scope>
    <source>
        <strain evidence="1">CBS 690.94</strain>
    </source>
</reference>
<comment type="caution">
    <text evidence="1">The sequence shown here is derived from an EMBL/GenBank/DDBJ whole genome shotgun (WGS) entry which is preliminary data.</text>
</comment>
<keyword evidence="2" id="KW-1185">Reference proteome</keyword>
<evidence type="ECO:0000313" key="1">
    <source>
        <dbReference type="EMBL" id="KAF2448126.1"/>
    </source>
</evidence>
<accession>A0A9P4PPR0</accession>